<dbReference type="InterPro" id="IPR035642">
    <property type="entry name" value="MraZ_N"/>
</dbReference>
<dbReference type="STRING" id="363253.LI1096"/>
<sequence length="149" mass="17406">MQFRGQSYRNIDSKGRVILPPGYRETLEEYSSEGSFVLTTYDNCIVGYPEPQWKEIEEKFSKLRNSSKKLRDFRRLFLGGAEKQSLDLQGRVRISRAHIEYAKLDHEIVVLGQGEHFEIWDQNRFKAVLEQDFDDVADELVESGIDFPL</sequence>
<keyword evidence="5 7" id="KW-0238">DNA-binding</keyword>
<feature type="domain" description="SpoVT-AbrB" evidence="8">
    <location>
        <begin position="6"/>
        <end position="52"/>
    </location>
</feature>
<dbReference type="CDD" id="cd16321">
    <property type="entry name" value="MraZ_C"/>
    <property type="match status" value="1"/>
</dbReference>
<protein>
    <recommendedName>
        <fullName evidence="1 7">Transcriptional regulator MraZ</fullName>
    </recommendedName>
</protein>
<dbReference type="Proteomes" id="UP000002430">
    <property type="component" value="Chromosome"/>
</dbReference>
<dbReference type="GO" id="GO:0000976">
    <property type="term" value="F:transcription cis-regulatory region binding"/>
    <property type="evidence" value="ECO:0007669"/>
    <property type="project" value="TreeGrafter"/>
</dbReference>
<reference evidence="9 10" key="1">
    <citation type="submission" date="2005-11" db="EMBL/GenBank/DDBJ databases">
        <title>The complete genome sequence of Lawsonia intracellularis: the causative agent of proliferative enteropathy.</title>
        <authorList>
            <person name="Kaur K."/>
            <person name="Zhang Q."/>
            <person name="Beckler D."/>
            <person name="Munir S."/>
            <person name="Li L."/>
            <person name="Kinsley K."/>
            <person name="Herron L."/>
            <person name="Peterson A."/>
            <person name="May B."/>
            <person name="Singh S."/>
            <person name="Gebhart C."/>
            <person name="Kapur V."/>
        </authorList>
    </citation>
    <scope>NUCLEOTIDE SEQUENCE [LARGE SCALE GENOMIC DNA]</scope>
    <source>
        <strain evidence="9 10">PHE/MN1-00</strain>
    </source>
</reference>
<evidence type="ECO:0000256" key="2">
    <source>
        <dbReference type="ARBA" id="ARBA00022490"/>
    </source>
</evidence>
<accession>Q1MPC7</accession>
<keyword evidence="4 7" id="KW-0805">Transcription regulation</keyword>
<dbReference type="GO" id="GO:2000143">
    <property type="term" value="P:negative regulation of DNA-templated transcription initiation"/>
    <property type="evidence" value="ECO:0007669"/>
    <property type="project" value="TreeGrafter"/>
</dbReference>
<dbReference type="KEGG" id="lip:LI1096"/>
<dbReference type="NCBIfam" id="TIGR00242">
    <property type="entry name" value="division/cell wall cluster transcriptional repressor MraZ"/>
    <property type="match status" value="1"/>
</dbReference>
<evidence type="ECO:0000256" key="5">
    <source>
        <dbReference type="ARBA" id="ARBA00023125"/>
    </source>
</evidence>
<evidence type="ECO:0000313" key="10">
    <source>
        <dbReference type="Proteomes" id="UP000002430"/>
    </source>
</evidence>
<dbReference type="InterPro" id="IPR020603">
    <property type="entry name" value="MraZ_dom"/>
</dbReference>
<dbReference type="AlphaFoldDB" id="Q1MPC7"/>
<evidence type="ECO:0000256" key="1">
    <source>
        <dbReference type="ARBA" id="ARBA00013860"/>
    </source>
</evidence>
<dbReference type="eggNOG" id="COG2001">
    <property type="taxonomic scope" value="Bacteria"/>
</dbReference>
<comment type="subcellular location">
    <subcellularLocation>
        <location evidence="7">Cytoplasm</location>
        <location evidence="7">Nucleoid</location>
    </subcellularLocation>
</comment>
<evidence type="ECO:0000256" key="6">
    <source>
        <dbReference type="ARBA" id="ARBA00023163"/>
    </source>
</evidence>
<dbReference type="OrthoDB" id="9807753at2"/>
<dbReference type="GO" id="GO:0003700">
    <property type="term" value="F:DNA-binding transcription factor activity"/>
    <property type="evidence" value="ECO:0007669"/>
    <property type="project" value="UniProtKB-UniRule"/>
</dbReference>
<dbReference type="InterPro" id="IPR003444">
    <property type="entry name" value="MraZ"/>
</dbReference>
<keyword evidence="2 7" id="KW-0963">Cytoplasm</keyword>
<evidence type="ECO:0000259" key="8">
    <source>
        <dbReference type="PROSITE" id="PS51740"/>
    </source>
</evidence>
<gene>
    <name evidence="7 9" type="primary">mraZ</name>
    <name evidence="9" type="ordered locus">LI1096</name>
</gene>
<dbReference type="SUPFAM" id="SSF89447">
    <property type="entry name" value="AbrB/MazE/MraZ-like"/>
    <property type="match status" value="1"/>
</dbReference>
<dbReference type="EMBL" id="AM180252">
    <property type="protein sequence ID" value="CAJ55150.1"/>
    <property type="molecule type" value="Genomic_DNA"/>
</dbReference>
<dbReference type="Gene3D" id="3.40.1550.20">
    <property type="entry name" value="Transcriptional regulator MraZ domain"/>
    <property type="match status" value="1"/>
</dbReference>
<dbReference type="RefSeq" id="WP_011527179.1">
    <property type="nucleotide sequence ID" value="NC_008011.1"/>
</dbReference>
<dbReference type="PROSITE" id="PS51740">
    <property type="entry name" value="SPOVT_ABRB"/>
    <property type="match status" value="2"/>
</dbReference>
<dbReference type="Pfam" id="PF02381">
    <property type="entry name" value="MraZ"/>
    <property type="match status" value="2"/>
</dbReference>
<dbReference type="GO" id="GO:0005737">
    <property type="term" value="C:cytoplasm"/>
    <property type="evidence" value="ECO:0007669"/>
    <property type="project" value="UniProtKB-UniRule"/>
</dbReference>
<evidence type="ECO:0000313" key="9">
    <source>
        <dbReference type="EMBL" id="CAJ55150.1"/>
    </source>
</evidence>
<evidence type="ECO:0000256" key="4">
    <source>
        <dbReference type="ARBA" id="ARBA00023015"/>
    </source>
</evidence>
<dbReference type="GO" id="GO:0009295">
    <property type="term" value="C:nucleoid"/>
    <property type="evidence" value="ECO:0007669"/>
    <property type="project" value="UniProtKB-SubCell"/>
</dbReference>
<dbReference type="InterPro" id="IPR038619">
    <property type="entry name" value="MraZ_sf"/>
</dbReference>
<comment type="similarity">
    <text evidence="7">Belongs to the MraZ family.</text>
</comment>
<organism evidence="9 10">
    <name type="scientific">Lawsonia intracellularis (strain PHE/MN1-00)</name>
    <dbReference type="NCBI Taxonomy" id="363253"/>
    <lineage>
        <taxon>Bacteria</taxon>
        <taxon>Pseudomonadati</taxon>
        <taxon>Thermodesulfobacteriota</taxon>
        <taxon>Desulfovibrionia</taxon>
        <taxon>Desulfovibrionales</taxon>
        <taxon>Desulfovibrionaceae</taxon>
        <taxon>Lawsonia</taxon>
    </lineage>
</organism>
<dbReference type="CDD" id="cd16320">
    <property type="entry name" value="MraZ_N"/>
    <property type="match status" value="1"/>
</dbReference>
<dbReference type="PANTHER" id="PTHR34701:SF1">
    <property type="entry name" value="TRANSCRIPTIONAL REGULATOR MRAZ"/>
    <property type="match status" value="1"/>
</dbReference>
<feature type="domain" description="SpoVT-AbrB" evidence="8">
    <location>
        <begin position="81"/>
        <end position="124"/>
    </location>
</feature>
<dbReference type="InterPro" id="IPR037914">
    <property type="entry name" value="SpoVT-AbrB_sf"/>
</dbReference>
<evidence type="ECO:0000256" key="7">
    <source>
        <dbReference type="HAMAP-Rule" id="MF_01008"/>
    </source>
</evidence>
<name>Q1MPC7_LAWIP</name>
<dbReference type="PANTHER" id="PTHR34701">
    <property type="entry name" value="TRANSCRIPTIONAL REGULATOR MRAZ"/>
    <property type="match status" value="1"/>
</dbReference>
<comment type="subunit">
    <text evidence="7">Forms oligomers.</text>
</comment>
<dbReference type="HOGENOM" id="CLU_107907_2_2_7"/>
<keyword evidence="3" id="KW-0677">Repeat</keyword>
<evidence type="ECO:0000256" key="3">
    <source>
        <dbReference type="ARBA" id="ARBA00022737"/>
    </source>
</evidence>
<dbReference type="InterPro" id="IPR035644">
    <property type="entry name" value="MraZ_C"/>
</dbReference>
<keyword evidence="6 7" id="KW-0804">Transcription</keyword>
<dbReference type="HAMAP" id="MF_01008">
    <property type="entry name" value="MraZ"/>
    <property type="match status" value="1"/>
</dbReference>
<proteinExistence type="inferred from homology"/>
<keyword evidence="10" id="KW-1185">Reference proteome</keyword>
<dbReference type="InterPro" id="IPR007159">
    <property type="entry name" value="SpoVT-AbrB_dom"/>
</dbReference>